<reference evidence="2" key="1">
    <citation type="journal article" date="2014" name="Int. J. Syst. Evol. Microbiol.">
        <title>Complete genome sequence of Corynebacterium casei LMG S-19264T (=DSM 44701T), isolated from a smear-ripened cheese.</title>
        <authorList>
            <consortium name="US DOE Joint Genome Institute (JGI-PGF)"/>
            <person name="Walter F."/>
            <person name="Albersmeier A."/>
            <person name="Kalinowski J."/>
            <person name="Ruckert C."/>
        </authorList>
    </citation>
    <scope>NUCLEOTIDE SEQUENCE</scope>
    <source>
        <strain evidence="2">CCM 7897</strain>
    </source>
</reference>
<dbReference type="Proteomes" id="UP000606044">
    <property type="component" value="Unassembled WGS sequence"/>
</dbReference>
<name>A0A917FET4_9HYPH</name>
<dbReference type="AlphaFoldDB" id="A0A917FET4"/>
<reference evidence="2" key="2">
    <citation type="submission" date="2020-09" db="EMBL/GenBank/DDBJ databases">
        <authorList>
            <person name="Sun Q."/>
            <person name="Sedlacek I."/>
        </authorList>
    </citation>
    <scope>NUCLEOTIDE SEQUENCE</scope>
    <source>
        <strain evidence="2">CCM 7897</strain>
    </source>
</reference>
<feature type="signal peptide" evidence="1">
    <location>
        <begin position="1"/>
        <end position="28"/>
    </location>
</feature>
<dbReference type="RefSeq" id="WP_188580572.1">
    <property type="nucleotide sequence ID" value="NZ_BMCT01000004.1"/>
</dbReference>
<evidence type="ECO:0000256" key="1">
    <source>
        <dbReference type="SAM" id="SignalP"/>
    </source>
</evidence>
<evidence type="ECO:0000313" key="3">
    <source>
        <dbReference type="Proteomes" id="UP000606044"/>
    </source>
</evidence>
<keyword evidence="3" id="KW-1185">Reference proteome</keyword>
<proteinExistence type="predicted"/>
<organism evidence="2 3">
    <name type="scientific">Azorhizobium oxalatiphilum</name>
    <dbReference type="NCBI Taxonomy" id="980631"/>
    <lineage>
        <taxon>Bacteria</taxon>
        <taxon>Pseudomonadati</taxon>
        <taxon>Pseudomonadota</taxon>
        <taxon>Alphaproteobacteria</taxon>
        <taxon>Hyphomicrobiales</taxon>
        <taxon>Xanthobacteraceae</taxon>
        <taxon>Azorhizobium</taxon>
    </lineage>
</organism>
<sequence length="320" mass="33367">MRWYTNLVRYAVALVAATGLMVGPRAFAASEPVFPPGASVGLVPPPGMSPAAAFAGFQHEAGASIVLVEMPPEAYAQIVAKFTPEALKPTGFMVKGEAQPLAVTGGEGRLFRGSQDANGLSYTKWVAVVRGPAGTALVTVQVPTDAKEQVSDSAVETALKTIAFRAEQSLQEQMAALPFKVGDTAGFRPVRMIGGSGLILTEGPKDVDPEGTQPFVIIAASLGRPVAPDAQAAYAKTALNSLAQLKDIKIENETRSEQGKATVYRHHAAAADAKTGKPVKVTQTVIFQDGSYVRVIGMDPVGKGDVIARADKLAGSVTAR</sequence>
<dbReference type="EMBL" id="BMCT01000004">
    <property type="protein sequence ID" value="GGF71060.1"/>
    <property type="molecule type" value="Genomic_DNA"/>
</dbReference>
<keyword evidence="1" id="KW-0732">Signal</keyword>
<accession>A0A917FET4</accession>
<evidence type="ECO:0000313" key="2">
    <source>
        <dbReference type="EMBL" id="GGF71060.1"/>
    </source>
</evidence>
<feature type="chain" id="PRO_5036920018" evidence="1">
    <location>
        <begin position="29"/>
        <end position="320"/>
    </location>
</feature>
<gene>
    <name evidence="2" type="ORF">GCM10007301_33500</name>
</gene>
<comment type="caution">
    <text evidence="2">The sequence shown here is derived from an EMBL/GenBank/DDBJ whole genome shotgun (WGS) entry which is preliminary data.</text>
</comment>
<protein>
    <submittedName>
        <fullName evidence="2">Uncharacterized protein</fullName>
    </submittedName>
</protein>